<organism evidence="1 2">
    <name type="scientific">Bradyrhizobium erythrophlei</name>
    <dbReference type="NCBI Taxonomy" id="1437360"/>
    <lineage>
        <taxon>Bacteria</taxon>
        <taxon>Pseudomonadati</taxon>
        <taxon>Pseudomonadota</taxon>
        <taxon>Alphaproteobacteria</taxon>
        <taxon>Hyphomicrobiales</taxon>
        <taxon>Nitrobacteraceae</taxon>
        <taxon>Bradyrhizobium</taxon>
    </lineage>
</organism>
<sequence length="148" mass="16386">MLLFGRARSRRGLALALIGEIAALIDGMERFEEVRKLEDMATGAEENLDELGTFALPRFSIYESNADRLDLFDASLQRQISYFFTCAGSLTGHLHALASTKQEATESRKQHAIEAQKEINGLSELGDDLLRDLRKLVSKKLPGLTASC</sequence>
<proteinExistence type="predicted"/>
<dbReference type="RefSeq" id="WP_154073035.1">
    <property type="nucleotide sequence ID" value="NZ_LT670818.1"/>
</dbReference>
<evidence type="ECO:0000313" key="2">
    <source>
        <dbReference type="Proteomes" id="UP000190675"/>
    </source>
</evidence>
<reference evidence="1 2" key="1">
    <citation type="submission" date="2016-11" db="EMBL/GenBank/DDBJ databases">
        <authorList>
            <person name="Jaros S."/>
            <person name="Januszkiewicz K."/>
            <person name="Wedrychowicz H."/>
        </authorList>
    </citation>
    <scope>NUCLEOTIDE SEQUENCE [LARGE SCALE GENOMIC DNA]</scope>
    <source>
        <strain evidence="1 2">GAS242</strain>
    </source>
</reference>
<protein>
    <submittedName>
        <fullName evidence="1">Uncharacterized protein</fullName>
    </submittedName>
</protein>
<dbReference type="AlphaFoldDB" id="A0A1M5H6V5"/>
<accession>A0A1M5H6V5</accession>
<gene>
    <name evidence="1" type="ORF">SAMN05444169_0618</name>
</gene>
<dbReference type="OrthoDB" id="8265457at2"/>
<dbReference type="EMBL" id="LT670818">
    <property type="protein sequence ID" value="SHG11635.1"/>
    <property type="molecule type" value="Genomic_DNA"/>
</dbReference>
<dbReference type="Proteomes" id="UP000190675">
    <property type="component" value="Chromosome I"/>
</dbReference>
<evidence type="ECO:0000313" key="1">
    <source>
        <dbReference type="EMBL" id="SHG11635.1"/>
    </source>
</evidence>
<name>A0A1M5H6V5_9BRAD</name>